<name>C6HED2_AJECH</name>
<organism evidence="2 3">
    <name type="scientific">Ajellomyces capsulatus (strain H143)</name>
    <name type="common">Darling's disease fungus</name>
    <name type="synonym">Histoplasma capsulatum</name>
    <dbReference type="NCBI Taxonomy" id="544712"/>
    <lineage>
        <taxon>Eukaryota</taxon>
        <taxon>Fungi</taxon>
        <taxon>Dikarya</taxon>
        <taxon>Ascomycota</taxon>
        <taxon>Pezizomycotina</taxon>
        <taxon>Eurotiomycetes</taxon>
        <taxon>Eurotiomycetidae</taxon>
        <taxon>Onygenales</taxon>
        <taxon>Ajellomycetaceae</taxon>
        <taxon>Histoplasma</taxon>
    </lineage>
</organism>
<feature type="signal peptide" evidence="1">
    <location>
        <begin position="1"/>
        <end position="30"/>
    </location>
</feature>
<dbReference type="Proteomes" id="UP000002624">
    <property type="component" value="Unassembled WGS sequence"/>
</dbReference>
<evidence type="ECO:0000256" key="1">
    <source>
        <dbReference type="SAM" id="SignalP"/>
    </source>
</evidence>
<protein>
    <submittedName>
        <fullName evidence="2">Uncharacterized protein</fullName>
    </submittedName>
</protein>
<reference evidence="3" key="1">
    <citation type="submission" date="2009-05" db="EMBL/GenBank/DDBJ databases">
        <title>The genome sequence of Ajellomyces capsulatus strain H143.</title>
        <authorList>
            <person name="Champion M."/>
            <person name="Cuomo C.A."/>
            <person name="Ma L.-J."/>
            <person name="Henn M.R."/>
            <person name="Sil A."/>
            <person name="Goldman B."/>
            <person name="Young S.K."/>
            <person name="Kodira C.D."/>
            <person name="Zeng Q."/>
            <person name="Koehrsen M."/>
            <person name="Alvarado L."/>
            <person name="Berlin A.M."/>
            <person name="Borenstein D."/>
            <person name="Chen Z."/>
            <person name="Engels R."/>
            <person name="Freedman E."/>
            <person name="Gellesch M."/>
            <person name="Goldberg J."/>
            <person name="Griggs A."/>
            <person name="Gujja S."/>
            <person name="Heiman D.I."/>
            <person name="Hepburn T.A."/>
            <person name="Howarth C."/>
            <person name="Jen D."/>
            <person name="Larson L."/>
            <person name="Lewis B."/>
            <person name="Mehta T."/>
            <person name="Park D."/>
            <person name="Pearson M."/>
            <person name="Roberts A."/>
            <person name="Saif S."/>
            <person name="Shea T.D."/>
            <person name="Shenoy N."/>
            <person name="Sisk P."/>
            <person name="Stolte C."/>
            <person name="Sykes S."/>
            <person name="Walk T."/>
            <person name="White J."/>
            <person name="Yandava C."/>
            <person name="Klein B."/>
            <person name="McEwen J.G."/>
            <person name="Puccia R."/>
            <person name="Goldman G.H."/>
            <person name="Felipe M.S."/>
            <person name="Nino-Vega G."/>
            <person name="San-Blas G."/>
            <person name="Taylor J.W."/>
            <person name="Mendoza L."/>
            <person name="Galagan J.E."/>
            <person name="Nusbaum C."/>
            <person name="Birren B.W."/>
        </authorList>
    </citation>
    <scope>NUCLEOTIDE SEQUENCE [LARGE SCALE GENOMIC DNA]</scope>
    <source>
        <strain evidence="3">H143</strain>
    </source>
</reference>
<accession>C6HED2</accession>
<evidence type="ECO:0000313" key="3">
    <source>
        <dbReference type="Proteomes" id="UP000002624"/>
    </source>
</evidence>
<evidence type="ECO:0000313" key="2">
    <source>
        <dbReference type="EMBL" id="EER41153.1"/>
    </source>
</evidence>
<keyword evidence="1" id="KW-0732">Signal</keyword>
<dbReference type="HOGENOM" id="CLU_1815265_0_0_1"/>
<dbReference type="AlphaFoldDB" id="C6HED2"/>
<dbReference type="VEuPathDB" id="FungiDB:HCDG_04799"/>
<proteinExistence type="predicted"/>
<sequence>MALSQMPWDNCHISSLTHLALMMLFDDLCAQSGDEPCISLGEIMFCSIDSVGVLSYRSGSSILAKSSSHSMVRRAEENRMLAIVGYRLAHSQPTSIELPAGVLLYRKPCLNFKPGVYRCSLSTRSGNWRALRILRISHEHTQ</sequence>
<dbReference type="EMBL" id="GG692424">
    <property type="protein sequence ID" value="EER41153.1"/>
    <property type="molecule type" value="Genomic_DNA"/>
</dbReference>
<feature type="chain" id="PRO_5002966022" evidence="1">
    <location>
        <begin position="31"/>
        <end position="142"/>
    </location>
</feature>
<gene>
    <name evidence="2" type="ORF">HCDG_04799</name>
</gene>